<dbReference type="Proteomes" id="UP000538147">
    <property type="component" value="Unassembled WGS sequence"/>
</dbReference>
<dbReference type="EMBL" id="JACIIV010000016">
    <property type="protein sequence ID" value="MBB6228178.1"/>
    <property type="molecule type" value="Genomic_DNA"/>
</dbReference>
<comment type="caution">
    <text evidence="11">The sequence shown here is derived from an EMBL/GenBank/DDBJ whole genome shotgun (WGS) entry which is preliminary data.</text>
</comment>
<evidence type="ECO:0000256" key="3">
    <source>
        <dbReference type="ARBA" id="ARBA00022679"/>
    </source>
</evidence>
<comment type="similarity">
    <text evidence="9">Belongs to the MntA antitoxin family.</text>
</comment>
<evidence type="ECO:0000313" key="11">
    <source>
        <dbReference type="EMBL" id="MBB6228178.1"/>
    </source>
</evidence>
<dbReference type="RefSeq" id="WP_184200039.1">
    <property type="nucleotide sequence ID" value="NZ_BMOX01000101.1"/>
</dbReference>
<evidence type="ECO:0000256" key="6">
    <source>
        <dbReference type="ARBA" id="ARBA00022741"/>
    </source>
</evidence>
<proteinExistence type="inferred from homology"/>
<keyword evidence="12" id="KW-1185">Reference proteome</keyword>
<reference evidence="11 12" key="1">
    <citation type="submission" date="2020-08" db="EMBL/GenBank/DDBJ databases">
        <title>Genomic Encyclopedia of Type Strains, Phase IV (KMG-IV): sequencing the most valuable type-strain genomes for metagenomic binning, comparative biology and taxonomic classification.</title>
        <authorList>
            <person name="Goeker M."/>
        </authorList>
    </citation>
    <scope>NUCLEOTIDE SEQUENCE [LARGE SCALE GENOMIC DNA]</scope>
    <source>
        <strain evidence="11 12">DSM 102189</strain>
    </source>
</reference>
<evidence type="ECO:0000256" key="4">
    <source>
        <dbReference type="ARBA" id="ARBA00022695"/>
    </source>
</evidence>
<evidence type="ECO:0000256" key="7">
    <source>
        <dbReference type="ARBA" id="ARBA00022840"/>
    </source>
</evidence>
<keyword evidence="5" id="KW-0479">Metal-binding</keyword>
<dbReference type="AlphaFoldDB" id="A0A841LGS5"/>
<dbReference type="GO" id="GO:0005524">
    <property type="term" value="F:ATP binding"/>
    <property type="evidence" value="ECO:0007669"/>
    <property type="project" value="UniProtKB-KW"/>
</dbReference>
<organism evidence="11 12">
    <name type="scientific">Polymorphobacter multimanifer</name>
    <dbReference type="NCBI Taxonomy" id="1070431"/>
    <lineage>
        <taxon>Bacteria</taxon>
        <taxon>Pseudomonadati</taxon>
        <taxon>Pseudomonadota</taxon>
        <taxon>Alphaproteobacteria</taxon>
        <taxon>Sphingomonadales</taxon>
        <taxon>Sphingosinicellaceae</taxon>
        <taxon>Polymorphobacter</taxon>
    </lineage>
</organism>
<evidence type="ECO:0000256" key="2">
    <source>
        <dbReference type="ARBA" id="ARBA00022649"/>
    </source>
</evidence>
<dbReference type="InterPro" id="IPR052038">
    <property type="entry name" value="Type-VII_TA_antitoxin"/>
</dbReference>
<keyword evidence="6" id="KW-0547">Nucleotide-binding</keyword>
<keyword evidence="4" id="KW-0548">Nucleotidyltransferase</keyword>
<evidence type="ECO:0000256" key="8">
    <source>
        <dbReference type="ARBA" id="ARBA00022842"/>
    </source>
</evidence>
<keyword evidence="3" id="KW-0808">Transferase</keyword>
<evidence type="ECO:0000256" key="9">
    <source>
        <dbReference type="ARBA" id="ARBA00038276"/>
    </source>
</evidence>
<dbReference type="PANTHER" id="PTHR33571">
    <property type="entry name" value="SSL8005 PROTEIN"/>
    <property type="match status" value="1"/>
</dbReference>
<dbReference type="GO" id="GO:0016779">
    <property type="term" value="F:nucleotidyltransferase activity"/>
    <property type="evidence" value="ECO:0007669"/>
    <property type="project" value="UniProtKB-KW"/>
</dbReference>
<accession>A0A841LGS5</accession>
<dbReference type="PANTHER" id="PTHR33571:SF12">
    <property type="entry name" value="BSL3053 PROTEIN"/>
    <property type="match status" value="1"/>
</dbReference>
<feature type="domain" description="Polymerase nucleotidyl transferase" evidence="10">
    <location>
        <begin position="11"/>
        <end position="94"/>
    </location>
</feature>
<dbReference type="CDD" id="cd05403">
    <property type="entry name" value="NT_KNTase_like"/>
    <property type="match status" value="1"/>
</dbReference>
<keyword evidence="2" id="KW-1277">Toxin-antitoxin system</keyword>
<protein>
    <recommendedName>
        <fullName evidence="10">Polymerase nucleotidyl transferase domain-containing protein</fullName>
    </recommendedName>
</protein>
<dbReference type="Pfam" id="PF01909">
    <property type="entry name" value="NTP_transf_2"/>
    <property type="match status" value="1"/>
</dbReference>
<evidence type="ECO:0000259" key="10">
    <source>
        <dbReference type="Pfam" id="PF01909"/>
    </source>
</evidence>
<keyword evidence="7" id="KW-0067">ATP-binding</keyword>
<dbReference type="SUPFAM" id="SSF81301">
    <property type="entry name" value="Nucleotidyltransferase"/>
    <property type="match status" value="1"/>
</dbReference>
<keyword evidence="8" id="KW-0460">Magnesium</keyword>
<dbReference type="InterPro" id="IPR043519">
    <property type="entry name" value="NT_sf"/>
</dbReference>
<sequence length="97" mass="10882">MRRAETSSRLKAHADALRQAGVASLFVFGSTARDEATAASDVDIFFDPSPARFNLFDVMAVREKIEEFLGCRADVMTRKSIHPHLRDRIEAEAVQIF</sequence>
<evidence type="ECO:0000256" key="5">
    <source>
        <dbReference type="ARBA" id="ARBA00022723"/>
    </source>
</evidence>
<gene>
    <name evidence="11" type="ORF">FHS79_002363</name>
</gene>
<dbReference type="InterPro" id="IPR002934">
    <property type="entry name" value="Polymerase_NTP_transf_dom"/>
</dbReference>
<name>A0A841LGS5_9SPHN</name>
<evidence type="ECO:0000256" key="1">
    <source>
        <dbReference type="ARBA" id="ARBA00001946"/>
    </source>
</evidence>
<comment type="cofactor">
    <cofactor evidence="1">
        <name>Mg(2+)</name>
        <dbReference type="ChEBI" id="CHEBI:18420"/>
    </cofactor>
</comment>
<evidence type="ECO:0000313" key="12">
    <source>
        <dbReference type="Proteomes" id="UP000538147"/>
    </source>
</evidence>
<dbReference type="Gene3D" id="3.30.460.10">
    <property type="entry name" value="Beta Polymerase, domain 2"/>
    <property type="match status" value="1"/>
</dbReference>
<dbReference type="GO" id="GO:0046872">
    <property type="term" value="F:metal ion binding"/>
    <property type="evidence" value="ECO:0007669"/>
    <property type="project" value="UniProtKB-KW"/>
</dbReference>